<evidence type="ECO:0000256" key="6">
    <source>
        <dbReference type="ARBA" id="ARBA00022692"/>
    </source>
</evidence>
<dbReference type="InterPro" id="IPR050480">
    <property type="entry name" value="CysZ-like"/>
</dbReference>
<dbReference type="AlphaFoldDB" id="A0AAE3MBY3"/>
<evidence type="ECO:0000256" key="1">
    <source>
        <dbReference type="ARBA" id="ARBA00004141"/>
    </source>
</evidence>
<comment type="subcellular location">
    <subcellularLocation>
        <location evidence="1">Membrane</location>
        <topology evidence="1">Multi-pass membrane protein</topology>
    </subcellularLocation>
</comment>
<feature type="transmembrane region" description="Helical" evidence="10">
    <location>
        <begin position="26"/>
        <end position="46"/>
    </location>
</feature>
<keyword evidence="3" id="KW-1003">Cell membrane</keyword>
<dbReference type="RefSeq" id="WP_301198163.1">
    <property type="nucleotide sequence ID" value="NZ_JAPDPI010000006.1"/>
</dbReference>
<comment type="caution">
    <text evidence="11">The sequence shown here is derived from an EMBL/GenBank/DDBJ whole genome shotgun (WGS) entry which is preliminary data.</text>
</comment>
<dbReference type="EMBL" id="JAPDPI010000006">
    <property type="protein sequence ID" value="MCW3804941.1"/>
    <property type="molecule type" value="Genomic_DNA"/>
</dbReference>
<evidence type="ECO:0000256" key="10">
    <source>
        <dbReference type="SAM" id="Phobius"/>
    </source>
</evidence>
<dbReference type="PANTHER" id="PTHR37468:SF1">
    <property type="entry name" value="SULFATE TRANSPORTER CYSZ"/>
    <property type="match status" value="1"/>
</dbReference>
<feature type="transmembrane region" description="Helical" evidence="10">
    <location>
        <begin position="150"/>
        <end position="169"/>
    </location>
</feature>
<proteinExistence type="predicted"/>
<dbReference type="PANTHER" id="PTHR37468">
    <property type="entry name" value="SULFATE TRANSPORTER CYSZ"/>
    <property type="match status" value="1"/>
</dbReference>
<accession>A0AAE3MBY3</accession>
<feature type="transmembrane region" description="Helical" evidence="10">
    <location>
        <begin position="214"/>
        <end position="246"/>
    </location>
</feature>
<keyword evidence="8" id="KW-0764">Sulfate transport</keyword>
<evidence type="ECO:0000256" key="2">
    <source>
        <dbReference type="ARBA" id="ARBA00022448"/>
    </source>
</evidence>
<dbReference type="InterPro" id="IPR059112">
    <property type="entry name" value="CysZ/EI24"/>
</dbReference>
<keyword evidence="7 10" id="KW-1133">Transmembrane helix</keyword>
<reference evidence="11" key="1">
    <citation type="submission" date="2022-10" db="EMBL/GenBank/DDBJ databases">
        <authorList>
            <person name="Yu W.X."/>
        </authorList>
    </citation>
    <scope>NUCLEOTIDE SEQUENCE</scope>
    <source>
        <strain evidence="11">D04</strain>
    </source>
</reference>
<gene>
    <name evidence="11" type="ORF">OM074_04835</name>
</gene>
<keyword evidence="5" id="KW-0028">Amino-acid biosynthesis</keyword>
<dbReference type="GO" id="GO:0000103">
    <property type="term" value="P:sulfate assimilation"/>
    <property type="evidence" value="ECO:0007669"/>
    <property type="project" value="TreeGrafter"/>
</dbReference>
<sequence length="264" mass="29917">MTFFQGLQLGFNSYSKAINFIKKHKLGCFFIFPLLLNIILFSLGYASTVSLSTKCFVYLTDWVNMDSWDFWGSNFISSVLFVFMNIVIRLLFVIIFAYIGGYIVIMLLSPVFAYLSETVEKIITGNEFPFDFKQFLKDIWRGIRLATRNFLIEMMFTILFLIIGFIPIVGLFSSLALFAISSYFYGFSFIDFSLERKKADIKESIAFVKTHKGLAIGTGSVFGIVLMIPYIGVLLSGFISIISIVASTIATTESINHEKTINLN</sequence>
<keyword evidence="6 10" id="KW-0812">Transmembrane</keyword>
<keyword evidence="4" id="KW-0997">Cell inner membrane</keyword>
<dbReference type="Proteomes" id="UP001207408">
    <property type="component" value="Unassembled WGS sequence"/>
</dbReference>
<dbReference type="GO" id="GO:0005886">
    <property type="term" value="C:plasma membrane"/>
    <property type="evidence" value="ECO:0007669"/>
    <property type="project" value="TreeGrafter"/>
</dbReference>
<keyword evidence="2" id="KW-0813">Transport</keyword>
<evidence type="ECO:0000256" key="5">
    <source>
        <dbReference type="ARBA" id="ARBA00022605"/>
    </source>
</evidence>
<evidence type="ECO:0000256" key="9">
    <source>
        <dbReference type="ARBA" id="ARBA00023136"/>
    </source>
</evidence>
<evidence type="ECO:0000256" key="4">
    <source>
        <dbReference type="ARBA" id="ARBA00022519"/>
    </source>
</evidence>
<evidence type="ECO:0000256" key="8">
    <source>
        <dbReference type="ARBA" id="ARBA00023032"/>
    </source>
</evidence>
<keyword evidence="9 10" id="KW-0472">Membrane</keyword>
<evidence type="ECO:0000256" key="7">
    <source>
        <dbReference type="ARBA" id="ARBA00022989"/>
    </source>
</evidence>
<protein>
    <submittedName>
        <fullName evidence="11">EI24 domain-containing protein</fullName>
    </submittedName>
</protein>
<organism evidence="11 12">
    <name type="scientific">Plebeiibacterium marinum</name>
    <dbReference type="NCBI Taxonomy" id="2992111"/>
    <lineage>
        <taxon>Bacteria</taxon>
        <taxon>Pseudomonadati</taxon>
        <taxon>Bacteroidota</taxon>
        <taxon>Bacteroidia</taxon>
        <taxon>Marinilabiliales</taxon>
        <taxon>Marinilabiliaceae</taxon>
        <taxon>Plebeiibacterium</taxon>
    </lineage>
</organism>
<evidence type="ECO:0000256" key="3">
    <source>
        <dbReference type="ARBA" id="ARBA00022475"/>
    </source>
</evidence>
<dbReference type="Pfam" id="PF07264">
    <property type="entry name" value="EI24"/>
    <property type="match status" value="1"/>
</dbReference>
<keyword evidence="12" id="KW-1185">Reference proteome</keyword>
<feature type="transmembrane region" description="Helical" evidence="10">
    <location>
        <begin position="75"/>
        <end position="108"/>
    </location>
</feature>
<evidence type="ECO:0000313" key="12">
    <source>
        <dbReference type="Proteomes" id="UP001207408"/>
    </source>
</evidence>
<dbReference type="GO" id="GO:0009675">
    <property type="term" value="F:high-affinity sulfate:proton symporter activity"/>
    <property type="evidence" value="ECO:0007669"/>
    <property type="project" value="TreeGrafter"/>
</dbReference>
<dbReference type="GO" id="GO:0019344">
    <property type="term" value="P:cysteine biosynthetic process"/>
    <property type="evidence" value="ECO:0007669"/>
    <property type="project" value="TreeGrafter"/>
</dbReference>
<name>A0AAE3MBY3_9BACT</name>
<evidence type="ECO:0000313" key="11">
    <source>
        <dbReference type="EMBL" id="MCW3804941.1"/>
    </source>
</evidence>